<evidence type="ECO:0000313" key="2">
    <source>
        <dbReference type="EMBL" id="RZC81751.1"/>
    </source>
</evidence>
<proteinExistence type="predicted"/>
<dbReference type="AlphaFoldDB" id="A0A4Y7LBT5"/>
<feature type="chain" id="PRO_5021279881" evidence="1">
    <location>
        <begin position="28"/>
        <end position="91"/>
    </location>
</feature>
<accession>A0A4Y7LBT5</accession>
<reference evidence="2 3" key="1">
    <citation type="journal article" date="2018" name="Science">
        <title>The opium poppy genome and morphinan production.</title>
        <authorList>
            <person name="Guo L."/>
            <person name="Winzer T."/>
            <person name="Yang X."/>
            <person name="Li Y."/>
            <person name="Ning Z."/>
            <person name="He Z."/>
            <person name="Teodor R."/>
            <person name="Lu Y."/>
            <person name="Bowser T.A."/>
            <person name="Graham I.A."/>
            <person name="Ye K."/>
        </authorList>
    </citation>
    <scope>NUCLEOTIDE SEQUENCE [LARGE SCALE GENOMIC DNA]</scope>
    <source>
        <strain evidence="3">cv. HN1</strain>
        <tissue evidence="2">Leaves</tissue>
    </source>
</reference>
<gene>
    <name evidence="2" type="ORF">C5167_044338</name>
</gene>
<dbReference type="Gramene" id="RZC81751">
    <property type="protein sequence ID" value="RZC81751"/>
    <property type="gene ID" value="C5167_044338"/>
</dbReference>
<evidence type="ECO:0000313" key="3">
    <source>
        <dbReference type="Proteomes" id="UP000316621"/>
    </source>
</evidence>
<organism evidence="2 3">
    <name type="scientific">Papaver somniferum</name>
    <name type="common">Opium poppy</name>
    <dbReference type="NCBI Taxonomy" id="3469"/>
    <lineage>
        <taxon>Eukaryota</taxon>
        <taxon>Viridiplantae</taxon>
        <taxon>Streptophyta</taxon>
        <taxon>Embryophyta</taxon>
        <taxon>Tracheophyta</taxon>
        <taxon>Spermatophyta</taxon>
        <taxon>Magnoliopsida</taxon>
        <taxon>Ranunculales</taxon>
        <taxon>Papaveraceae</taxon>
        <taxon>Papaveroideae</taxon>
        <taxon>Papaver</taxon>
    </lineage>
</organism>
<sequence>MLGRLMALVFICGCLWIAALEVAAAMAIQTAWTQAVMEPGKRFIDGAVDMGMAECREGDVRESEEYNKLTSTNTYSHPIYEKIRDGKKIKR</sequence>
<evidence type="ECO:0000256" key="1">
    <source>
        <dbReference type="SAM" id="SignalP"/>
    </source>
</evidence>
<name>A0A4Y7LBT5_PAPSO</name>
<feature type="signal peptide" evidence="1">
    <location>
        <begin position="1"/>
        <end position="27"/>
    </location>
</feature>
<dbReference type="Proteomes" id="UP000316621">
    <property type="component" value="Chromosome 10"/>
</dbReference>
<keyword evidence="1" id="KW-0732">Signal</keyword>
<keyword evidence="3" id="KW-1185">Reference proteome</keyword>
<dbReference type="EMBL" id="CM010724">
    <property type="protein sequence ID" value="RZC81751.1"/>
    <property type="molecule type" value="Genomic_DNA"/>
</dbReference>
<protein>
    <submittedName>
        <fullName evidence="2">Uncharacterized protein</fullName>
    </submittedName>
</protein>